<keyword evidence="6" id="KW-0804">Transcription</keyword>
<evidence type="ECO:0000256" key="2">
    <source>
        <dbReference type="ARBA" id="ARBA00022723"/>
    </source>
</evidence>
<dbReference type="SMART" id="SM00355">
    <property type="entry name" value="ZnF_C2H2"/>
    <property type="match status" value="1"/>
</dbReference>
<keyword evidence="2" id="KW-0479">Metal-binding</keyword>
<dbReference type="InterPro" id="IPR036236">
    <property type="entry name" value="Znf_C2H2_sf"/>
</dbReference>
<dbReference type="SUPFAM" id="SSF57667">
    <property type="entry name" value="beta-beta-alpha zinc fingers"/>
    <property type="match status" value="1"/>
</dbReference>
<comment type="caution">
    <text evidence="10">The sequence shown here is derived from an EMBL/GenBank/DDBJ whole genome shotgun (WGS) entry which is preliminary data.</text>
</comment>
<name>A0ABC8QQ33_9AQUA</name>
<dbReference type="PANTHER" id="PTHR45801:SF94">
    <property type="entry name" value="ZINC FINGER PROTEIN 10"/>
    <property type="match status" value="1"/>
</dbReference>
<dbReference type="PROSITE" id="PS50157">
    <property type="entry name" value="ZINC_FINGER_C2H2_2"/>
    <property type="match status" value="1"/>
</dbReference>
<evidence type="ECO:0000256" key="1">
    <source>
        <dbReference type="ARBA" id="ARBA00004123"/>
    </source>
</evidence>
<protein>
    <recommendedName>
        <fullName evidence="9">C2H2-type domain-containing protein</fullName>
    </recommendedName>
</protein>
<reference evidence="10 11" key="1">
    <citation type="submission" date="2024-02" db="EMBL/GenBank/DDBJ databases">
        <authorList>
            <person name="Vignale AGUSTIN F."/>
            <person name="Sosa J E."/>
            <person name="Modenutti C."/>
        </authorList>
    </citation>
    <scope>NUCLEOTIDE SEQUENCE [LARGE SCALE GENOMIC DNA]</scope>
</reference>
<organism evidence="10 11">
    <name type="scientific">Ilex paraguariensis</name>
    <name type="common">yerba mate</name>
    <dbReference type="NCBI Taxonomy" id="185542"/>
    <lineage>
        <taxon>Eukaryota</taxon>
        <taxon>Viridiplantae</taxon>
        <taxon>Streptophyta</taxon>
        <taxon>Embryophyta</taxon>
        <taxon>Tracheophyta</taxon>
        <taxon>Spermatophyta</taxon>
        <taxon>Magnoliopsida</taxon>
        <taxon>eudicotyledons</taxon>
        <taxon>Gunneridae</taxon>
        <taxon>Pentapetalae</taxon>
        <taxon>asterids</taxon>
        <taxon>campanulids</taxon>
        <taxon>Aquifoliales</taxon>
        <taxon>Aquifoliaceae</taxon>
        <taxon>Ilex</taxon>
    </lineage>
</organism>
<evidence type="ECO:0000256" key="3">
    <source>
        <dbReference type="ARBA" id="ARBA00022771"/>
    </source>
</evidence>
<dbReference type="GO" id="GO:0008270">
    <property type="term" value="F:zinc ion binding"/>
    <property type="evidence" value="ECO:0007669"/>
    <property type="project" value="UniProtKB-KW"/>
</dbReference>
<accession>A0ABC8QQ33</accession>
<evidence type="ECO:0000259" key="9">
    <source>
        <dbReference type="PROSITE" id="PS50157"/>
    </source>
</evidence>
<dbReference type="AlphaFoldDB" id="A0ABC8QQ33"/>
<keyword evidence="3 8" id="KW-0863">Zinc-finger</keyword>
<dbReference type="InterPro" id="IPR013087">
    <property type="entry name" value="Znf_C2H2_type"/>
</dbReference>
<evidence type="ECO:0000313" key="11">
    <source>
        <dbReference type="Proteomes" id="UP001642360"/>
    </source>
</evidence>
<dbReference type="Pfam" id="PF13912">
    <property type="entry name" value="zf-C2H2_6"/>
    <property type="match status" value="1"/>
</dbReference>
<evidence type="ECO:0000256" key="8">
    <source>
        <dbReference type="PROSITE-ProRule" id="PRU00042"/>
    </source>
</evidence>
<gene>
    <name evidence="10" type="ORF">ILEXP_LOCUS1752</name>
</gene>
<sequence length="295" mass="32874">MDQYSQYLMWVRSKQIPNSNCQASLNSLSNSWEEQAFAEDAAGPLGGFIWPPRSYSCSFCKREFRSAQALGGHMNVHRRDRARLKQSLSPQSEVLDTQNHNQSLSKSLGTQYLHQIFTPDSNSNPSFATSPVSSSRISALSTLENFNENNTSMFPFSSSILHETPKEFPYSLPPSWSDSETVTLVSVSDSKAACEKTRRKEESVLLGHDDSVETNLTVGLNLAVSQNLSDGDETIKNKRLKRSAVSSLPLFLRSCSSNLFPFESEALGLKTSSMEDIDLELRLGDPPAKYTYKCF</sequence>
<dbReference type="InterPro" id="IPR052426">
    <property type="entry name" value="Plant_dev_regulator"/>
</dbReference>
<keyword evidence="5" id="KW-0805">Transcription regulation</keyword>
<keyword evidence="4" id="KW-0862">Zinc</keyword>
<evidence type="ECO:0000256" key="6">
    <source>
        <dbReference type="ARBA" id="ARBA00023163"/>
    </source>
</evidence>
<evidence type="ECO:0000256" key="7">
    <source>
        <dbReference type="ARBA" id="ARBA00023242"/>
    </source>
</evidence>
<dbReference type="Gene3D" id="3.30.160.60">
    <property type="entry name" value="Classic Zinc Finger"/>
    <property type="match status" value="1"/>
</dbReference>
<proteinExistence type="predicted"/>
<dbReference type="PROSITE" id="PS00028">
    <property type="entry name" value="ZINC_FINGER_C2H2_1"/>
    <property type="match status" value="1"/>
</dbReference>
<evidence type="ECO:0000313" key="10">
    <source>
        <dbReference type="EMBL" id="CAK9134819.1"/>
    </source>
</evidence>
<evidence type="ECO:0000256" key="5">
    <source>
        <dbReference type="ARBA" id="ARBA00023015"/>
    </source>
</evidence>
<dbReference type="Proteomes" id="UP001642360">
    <property type="component" value="Unassembled WGS sequence"/>
</dbReference>
<keyword evidence="7" id="KW-0539">Nucleus</keyword>
<dbReference type="EMBL" id="CAUOFW020000636">
    <property type="protein sequence ID" value="CAK9134819.1"/>
    <property type="molecule type" value="Genomic_DNA"/>
</dbReference>
<feature type="domain" description="C2H2-type" evidence="9">
    <location>
        <begin position="55"/>
        <end position="82"/>
    </location>
</feature>
<keyword evidence="11" id="KW-1185">Reference proteome</keyword>
<dbReference type="GO" id="GO:0005634">
    <property type="term" value="C:nucleus"/>
    <property type="evidence" value="ECO:0007669"/>
    <property type="project" value="UniProtKB-SubCell"/>
</dbReference>
<dbReference type="PANTHER" id="PTHR45801">
    <property type="entry name" value="OS07G0101800 PROTEIN"/>
    <property type="match status" value="1"/>
</dbReference>
<comment type="subcellular location">
    <subcellularLocation>
        <location evidence="1">Nucleus</location>
    </subcellularLocation>
</comment>
<evidence type="ECO:0000256" key="4">
    <source>
        <dbReference type="ARBA" id="ARBA00022833"/>
    </source>
</evidence>